<proteinExistence type="inferred from homology"/>
<keyword evidence="5 9" id="KW-0653">Protein transport</keyword>
<keyword evidence="4 9" id="KW-0812">Transmembrane</keyword>
<evidence type="ECO:0000256" key="8">
    <source>
        <dbReference type="ARBA" id="ARBA00025800"/>
    </source>
</evidence>
<reference evidence="10" key="1">
    <citation type="submission" date="2025-08" db="UniProtKB">
        <authorList>
            <consortium name="Ensembl"/>
        </authorList>
    </citation>
    <scope>IDENTIFICATION</scope>
</reference>
<dbReference type="Ensembl" id="ENSACUT00000000161.1">
    <property type="protein sequence ID" value="ENSACUP00000000151.1"/>
    <property type="gene ID" value="ENSACUG00000000113.1"/>
</dbReference>
<evidence type="ECO:0000256" key="1">
    <source>
        <dbReference type="ARBA" id="ARBA00003566"/>
    </source>
</evidence>
<evidence type="ECO:0000256" key="2">
    <source>
        <dbReference type="ARBA" id="ARBA00004141"/>
    </source>
</evidence>
<feature type="transmembrane region" description="Helical" evidence="9">
    <location>
        <begin position="62"/>
        <end position="78"/>
    </location>
</feature>
<dbReference type="GO" id="GO:0016192">
    <property type="term" value="P:vesicle-mediated transport"/>
    <property type="evidence" value="ECO:0007669"/>
    <property type="project" value="InterPro"/>
</dbReference>
<dbReference type="GO" id="GO:0016020">
    <property type="term" value="C:membrane"/>
    <property type="evidence" value="ECO:0007669"/>
    <property type="project" value="UniProtKB-SubCell"/>
</dbReference>
<keyword evidence="6 9" id="KW-1133">Transmembrane helix</keyword>
<dbReference type="PANTHER" id="PTHR23137">
    <property type="entry name" value="VESICLE TRANSPORT PROTEIN-RELATED"/>
    <property type="match status" value="1"/>
</dbReference>
<organism evidence="10 11">
    <name type="scientific">Athene cunicularia</name>
    <name type="common">Burrowing owl</name>
    <name type="synonym">Speotyto cunicularia</name>
    <dbReference type="NCBI Taxonomy" id="194338"/>
    <lineage>
        <taxon>Eukaryota</taxon>
        <taxon>Metazoa</taxon>
        <taxon>Chordata</taxon>
        <taxon>Craniata</taxon>
        <taxon>Vertebrata</taxon>
        <taxon>Euteleostomi</taxon>
        <taxon>Archelosauria</taxon>
        <taxon>Archosauria</taxon>
        <taxon>Dinosauria</taxon>
        <taxon>Saurischia</taxon>
        <taxon>Theropoda</taxon>
        <taxon>Coelurosauria</taxon>
        <taxon>Aves</taxon>
        <taxon>Neognathae</taxon>
        <taxon>Neoaves</taxon>
        <taxon>Telluraves</taxon>
        <taxon>Strigiformes</taxon>
        <taxon>Strigidae</taxon>
        <taxon>Athene</taxon>
    </lineage>
</organism>
<dbReference type="AlphaFoldDB" id="A0A663LIL1"/>
<dbReference type="PANTHER" id="PTHR23137:SF1">
    <property type="entry name" value="VESICLE TRANSPORT PROTEIN SFT2B"/>
    <property type="match status" value="1"/>
</dbReference>
<evidence type="ECO:0000256" key="3">
    <source>
        <dbReference type="ARBA" id="ARBA00022448"/>
    </source>
</evidence>
<sequence>CGRGWLVLPGETPDKAGSRERVIDATSLGWGTRVKGFVACFAIGCLCSLLGSCLLWVPKKGLLIFAVFYTLGNIASIGRSGKGSENRSRPENSSFCRGIVLGYLAVHAEPLWLVFLKSRLKKHLSRMI</sequence>
<reference evidence="10" key="2">
    <citation type="submission" date="2025-09" db="UniProtKB">
        <authorList>
            <consortium name="Ensembl"/>
        </authorList>
    </citation>
    <scope>IDENTIFICATION</scope>
</reference>
<protein>
    <recommendedName>
        <fullName evidence="9">Vesicle transport protein</fullName>
    </recommendedName>
</protein>
<keyword evidence="3 9" id="KW-0813">Transport</keyword>
<comment type="caution">
    <text evidence="9">Lacks conserved residue(s) required for the propagation of feature annotation.</text>
</comment>
<dbReference type="InterPro" id="IPR007305">
    <property type="entry name" value="Vesicle_transpt_Got1/SFT2"/>
</dbReference>
<evidence type="ECO:0000256" key="4">
    <source>
        <dbReference type="ARBA" id="ARBA00022692"/>
    </source>
</evidence>
<dbReference type="GO" id="GO:0005737">
    <property type="term" value="C:cytoplasm"/>
    <property type="evidence" value="ECO:0007669"/>
    <property type="project" value="UniProtKB-ARBA"/>
</dbReference>
<comment type="similarity">
    <text evidence="8 9">Belongs to the SFT2 family.</text>
</comment>
<dbReference type="InterPro" id="IPR011691">
    <property type="entry name" value="Vesicle_transpt_SFT2"/>
</dbReference>
<feature type="transmembrane region" description="Helical" evidence="9">
    <location>
        <begin position="36"/>
        <end position="57"/>
    </location>
</feature>
<comment type="subcellular location">
    <subcellularLocation>
        <location evidence="2 9">Membrane</location>
        <topology evidence="2 9">Multi-pass membrane protein</topology>
    </subcellularLocation>
</comment>
<dbReference type="Pfam" id="PF04178">
    <property type="entry name" value="Got1"/>
    <property type="match status" value="1"/>
</dbReference>
<evidence type="ECO:0000256" key="9">
    <source>
        <dbReference type="RuleBase" id="RU363111"/>
    </source>
</evidence>
<keyword evidence="11" id="KW-1185">Reference proteome</keyword>
<evidence type="ECO:0000313" key="10">
    <source>
        <dbReference type="Ensembl" id="ENSACUP00000000151.1"/>
    </source>
</evidence>
<dbReference type="GO" id="GO:0012505">
    <property type="term" value="C:endomembrane system"/>
    <property type="evidence" value="ECO:0007669"/>
    <property type="project" value="UniProtKB-ARBA"/>
</dbReference>
<accession>A0A663LIL1</accession>
<dbReference type="GO" id="GO:0015031">
    <property type="term" value="P:protein transport"/>
    <property type="evidence" value="ECO:0007669"/>
    <property type="project" value="UniProtKB-KW"/>
</dbReference>
<evidence type="ECO:0000256" key="7">
    <source>
        <dbReference type="ARBA" id="ARBA00023136"/>
    </source>
</evidence>
<dbReference type="Proteomes" id="UP000472269">
    <property type="component" value="Unplaced"/>
</dbReference>
<evidence type="ECO:0000256" key="6">
    <source>
        <dbReference type="ARBA" id="ARBA00022989"/>
    </source>
</evidence>
<feature type="transmembrane region" description="Helical" evidence="9">
    <location>
        <begin position="98"/>
        <end position="116"/>
    </location>
</feature>
<comment type="function">
    <text evidence="1 9">May be involved in fusion of retrograde transport vesicles derived from an endocytic compartment with the Golgi complex.</text>
</comment>
<name>A0A663LIL1_ATHCN</name>
<evidence type="ECO:0000313" key="11">
    <source>
        <dbReference type="Proteomes" id="UP000472269"/>
    </source>
</evidence>
<evidence type="ECO:0000256" key="5">
    <source>
        <dbReference type="ARBA" id="ARBA00022927"/>
    </source>
</evidence>
<keyword evidence="7 9" id="KW-0472">Membrane</keyword>